<evidence type="ECO:0000313" key="3">
    <source>
        <dbReference type="Proteomes" id="UP000077701"/>
    </source>
</evidence>
<sequence>MSARTRNTGDTRGTAASRTRPAWGIACARGTARGAEAVRPTEEDA</sequence>
<comment type="caution">
    <text evidence="2">The sequence shown here is derived from an EMBL/GenBank/DDBJ whole genome shotgun (WGS) entry which is preliminary data.</text>
</comment>
<name>A0A161LMU3_9ACTN</name>
<reference evidence="2 3" key="1">
    <citation type="journal article" date="2016" name="Genome Announc.">
        <title>Draft Genome Sequence of Planomonospora sphaerica JCM9374, a Rare Actinomycete.</title>
        <authorList>
            <person name="Dohra H."/>
            <person name="Suzuki T."/>
            <person name="Inoue Y."/>
            <person name="Kodani S."/>
        </authorList>
    </citation>
    <scope>NUCLEOTIDE SEQUENCE [LARGE SCALE GENOMIC DNA]</scope>
    <source>
        <strain evidence="2 3">JCM 9374</strain>
    </source>
</reference>
<reference evidence="3" key="2">
    <citation type="submission" date="2016-04" db="EMBL/GenBank/DDBJ databases">
        <title>Planomonospora sphaerica JCM9374 whole genome shotgun sequence.</title>
        <authorList>
            <person name="Suzuki T."/>
            <person name="Dohra H."/>
            <person name="Kodani S."/>
        </authorList>
    </citation>
    <scope>NUCLEOTIDE SEQUENCE [LARGE SCALE GENOMIC DNA]</scope>
    <source>
        <strain evidence="3">JCM 9374</strain>
    </source>
</reference>
<accession>A0A161LMU3</accession>
<dbReference type="RefSeq" id="WP_157237506.1">
    <property type="nucleotide sequence ID" value="NZ_BDCX01000017.1"/>
</dbReference>
<evidence type="ECO:0000313" key="2">
    <source>
        <dbReference type="EMBL" id="GAT70527.1"/>
    </source>
</evidence>
<organism evidence="2 3">
    <name type="scientific">Planomonospora sphaerica</name>
    <dbReference type="NCBI Taxonomy" id="161355"/>
    <lineage>
        <taxon>Bacteria</taxon>
        <taxon>Bacillati</taxon>
        <taxon>Actinomycetota</taxon>
        <taxon>Actinomycetes</taxon>
        <taxon>Streptosporangiales</taxon>
        <taxon>Streptosporangiaceae</taxon>
        <taxon>Planomonospora</taxon>
    </lineage>
</organism>
<feature type="compositionally biased region" description="Polar residues" evidence="1">
    <location>
        <begin position="1"/>
        <end position="17"/>
    </location>
</feature>
<dbReference type="Proteomes" id="UP000077701">
    <property type="component" value="Unassembled WGS sequence"/>
</dbReference>
<proteinExistence type="predicted"/>
<evidence type="ECO:0000256" key="1">
    <source>
        <dbReference type="SAM" id="MobiDB-lite"/>
    </source>
</evidence>
<dbReference type="EMBL" id="BDCX01000017">
    <property type="protein sequence ID" value="GAT70527.1"/>
    <property type="molecule type" value="Genomic_DNA"/>
</dbReference>
<gene>
    <name evidence="2" type="ORF">PS9374_06213</name>
</gene>
<protein>
    <submittedName>
        <fullName evidence="2">Uncharacterized protein</fullName>
    </submittedName>
</protein>
<keyword evidence="3" id="KW-1185">Reference proteome</keyword>
<dbReference type="AlphaFoldDB" id="A0A161LMU3"/>
<feature type="region of interest" description="Disordered" evidence="1">
    <location>
        <begin position="1"/>
        <end position="25"/>
    </location>
</feature>